<keyword evidence="1" id="KW-0812">Transmembrane</keyword>
<keyword evidence="1" id="KW-1133">Transmembrane helix</keyword>
<evidence type="ECO:0000313" key="2">
    <source>
        <dbReference type="EMBL" id="JAA61814.1"/>
    </source>
</evidence>
<reference evidence="2" key="2">
    <citation type="journal article" date="2015" name="J. Proteomics">
        <title>Sexual differences in the sialomes of the zebra tick, Rhipicephalus pulchellus.</title>
        <authorList>
            <person name="Tan A.W."/>
            <person name="Francischetti I.M."/>
            <person name="Slovak M."/>
            <person name="Kini R.M."/>
            <person name="Ribeiro J.M."/>
        </authorList>
    </citation>
    <scope>NUCLEOTIDE SEQUENCE</scope>
    <source>
        <tissue evidence="2">Salivary gland</tissue>
    </source>
</reference>
<accession>L7MF48</accession>
<keyword evidence="1" id="KW-0472">Membrane</keyword>
<evidence type="ECO:0000256" key="1">
    <source>
        <dbReference type="SAM" id="Phobius"/>
    </source>
</evidence>
<feature type="non-terminal residue" evidence="2">
    <location>
        <position position="1"/>
    </location>
</feature>
<feature type="transmembrane region" description="Helical" evidence="1">
    <location>
        <begin position="20"/>
        <end position="38"/>
    </location>
</feature>
<protein>
    <submittedName>
        <fullName evidence="2">Putative group i salivary lipocalin</fullName>
    </submittedName>
</protein>
<organism evidence="2">
    <name type="scientific">Rhipicephalus pulchellus</name>
    <name type="common">Yellow backed tick</name>
    <name type="synonym">Dermacentor pulchellus</name>
    <dbReference type="NCBI Taxonomy" id="72859"/>
    <lineage>
        <taxon>Eukaryota</taxon>
        <taxon>Metazoa</taxon>
        <taxon>Ecdysozoa</taxon>
        <taxon>Arthropoda</taxon>
        <taxon>Chelicerata</taxon>
        <taxon>Arachnida</taxon>
        <taxon>Acari</taxon>
        <taxon>Parasitiformes</taxon>
        <taxon>Ixodida</taxon>
        <taxon>Ixodoidea</taxon>
        <taxon>Ixodidae</taxon>
        <taxon>Rhipicephalinae</taxon>
        <taxon>Rhipicephalus</taxon>
        <taxon>Rhipicephalus</taxon>
    </lineage>
</organism>
<dbReference type="EMBL" id="GACK01003220">
    <property type="protein sequence ID" value="JAA61814.1"/>
    <property type="molecule type" value="mRNA"/>
</dbReference>
<name>L7MF48_RHIPC</name>
<proteinExistence type="evidence at transcript level"/>
<reference evidence="2" key="1">
    <citation type="submission" date="2012-11" db="EMBL/GenBank/DDBJ databases">
        <authorList>
            <person name="Lucero-Rivera Y.E."/>
            <person name="Tovar-Ramirez D."/>
        </authorList>
    </citation>
    <scope>NUCLEOTIDE SEQUENCE</scope>
    <source>
        <tissue evidence="2">Salivary gland</tissue>
    </source>
</reference>
<dbReference type="AlphaFoldDB" id="L7MF48"/>
<sequence>DKRSWTQTPRHIFSKCLKLSPATFILVVFGATVCGAVYKGGRTLDHKYDFLKFFRLSNRIWTLFSSWNDNFICKVDIVKNISGNTVFLETHYNISDKGYINKSRGELSNVRHKGKTLNVMSINDESQGRLYKEFVFASPNYTCAVILVERSRGWPPSTFDLLVNESKLDEGPSAECMKEYDENVRARRIVQKSRTVYYPACQTPKQARNVHQLSG</sequence>